<dbReference type="Proteomes" id="UP001314205">
    <property type="component" value="Unassembled WGS sequence"/>
</dbReference>
<protein>
    <recommendedName>
        <fullName evidence="1">DUF4771 domain-containing protein</fullName>
    </recommendedName>
</protein>
<dbReference type="PANTHER" id="PTHR41967">
    <property type="entry name" value="FI19406P1-RELATED"/>
    <property type="match status" value="1"/>
</dbReference>
<gene>
    <name evidence="2" type="ORF">PARMNEM_LOCUS2096</name>
</gene>
<evidence type="ECO:0000313" key="3">
    <source>
        <dbReference type="Proteomes" id="UP001314205"/>
    </source>
</evidence>
<dbReference type="InterPro" id="IPR031936">
    <property type="entry name" value="DUF4771"/>
</dbReference>
<dbReference type="AlphaFoldDB" id="A0AAV1KAY4"/>
<dbReference type="PANTHER" id="PTHR41967:SF6">
    <property type="entry name" value="FI19406P1-RELATED"/>
    <property type="match status" value="1"/>
</dbReference>
<evidence type="ECO:0000259" key="1">
    <source>
        <dbReference type="Pfam" id="PF15995"/>
    </source>
</evidence>
<comment type="caution">
    <text evidence="2">The sequence shown here is derived from an EMBL/GenBank/DDBJ whole genome shotgun (WGS) entry which is preliminary data.</text>
</comment>
<dbReference type="Pfam" id="PF15995">
    <property type="entry name" value="DUF4771"/>
    <property type="match status" value="1"/>
</dbReference>
<keyword evidence="3" id="KW-1185">Reference proteome</keyword>
<reference evidence="2 3" key="1">
    <citation type="submission" date="2023-11" db="EMBL/GenBank/DDBJ databases">
        <authorList>
            <person name="Hedman E."/>
            <person name="Englund M."/>
            <person name="Stromberg M."/>
            <person name="Nyberg Akerstrom W."/>
            <person name="Nylinder S."/>
            <person name="Jareborg N."/>
            <person name="Kallberg Y."/>
            <person name="Kronander E."/>
        </authorList>
    </citation>
    <scope>NUCLEOTIDE SEQUENCE [LARGE SCALE GENOMIC DNA]</scope>
</reference>
<accession>A0AAV1KAY4</accession>
<proteinExistence type="predicted"/>
<organism evidence="2 3">
    <name type="scientific">Parnassius mnemosyne</name>
    <name type="common">clouded apollo</name>
    <dbReference type="NCBI Taxonomy" id="213953"/>
    <lineage>
        <taxon>Eukaryota</taxon>
        <taxon>Metazoa</taxon>
        <taxon>Ecdysozoa</taxon>
        <taxon>Arthropoda</taxon>
        <taxon>Hexapoda</taxon>
        <taxon>Insecta</taxon>
        <taxon>Pterygota</taxon>
        <taxon>Neoptera</taxon>
        <taxon>Endopterygota</taxon>
        <taxon>Lepidoptera</taxon>
        <taxon>Glossata</taxon>
        <taxon>Ditrysia</taxon>
        <taxon>Papilionoidea</taxon>
        <taxon>Papilionidae</taxon>
        <taxon>Parnassiinae</taxon>
        <taxon>Parnassini</taxon>
        <taxon>Parnassius</taxon>
        <taxon>Driopa</taxon>
    </lineage>
</organism>
<name>A0AAV1KAY4_9NEOP</name>
<sequence length="648" mass="76877">MEKYKMPTVQQFLTKKTIGDKKEPVWIYLEREMKENVHKKPYNEKVGTWLKFLKELKHYQNREGKKKLTRLKSEVGPTWYCELSNVQKQVLNDLKANIHQDLIEDIPIRTRKSLSDLGVTLKIPKTLLMKAMKDSIEDPGIFIWNLYTSFYKKPPSYLRPEYDMNAMILMSSLVFIDLNECIEELEKLTQTKKEMEPVEPEKKKKNFKPNVKYGDYLQKNYVPPYNKYSTEAKKLVNKPLPLGNKVRLRSETSYEKLCEDKQFLEKRKERNKKEKPEERICTYKFWEPPCTLRNSDPKLVAYLNKLKMLKKKAKPKYRSPYNNVQYQVSGVVFSKGKPHYILNNVSLLPTGFIPINGGIVKYGNENFTNIHGYWKFPKDVKEQCSDMCDCLAKWDDRVMEYIKQSKCKCGHYYDYYLDGKLLEKYFYQSSKHGPFWLDYAKIYQMDPMEDFIKDEFKEALMSTDHSPQASVRTILPSGLNEKELLSAFLAELSDTPLLIPHLPQANLLNNLQEWTRKRVKGKMPPSSHRQLLLQSQRRWLDLKHIDFRARAYRIPFTTTELNNMNWSHRRLVQKLFDVMLNDFVTRNRLKQLEQTRLWWSTTKHDAYPSKAFLDIFFTYMPGRMKDTFLINPYSSEVTKKHGAKTCPL</sequence>
<dbReference type="EMBL" id="CAVLGL010000013">
    <property type="protein sequence ID" value="CAK1580266.1"/>
    <property type="molecule type" value="Genomic_DNA"/>
</dbReference>
<feature type="domain" description="DUF4771" evidence="1">
    <location>
        <begin position="483"/>
        <end position="626"/>
    </location>
</feature>
<evidence type="ECO:0000313" key="2">
    <source>
        <dbReference type="EMBL" id="CAK1580266.1"/>
    </source>
</evidence>